<dbReference type="InterPro" id="IPR051534">
    <property type="entry name" value="CBASS_pafABC_assoc_protein"/>
</dbReference>
<dbReference type="InterPro" id="IPR036390">
    <property type="entry name" value="WH_DNA-bd_sf"/>
</dbReference>
<evidence type="ECO:0000256" key="2">
    <source>
        <dbReference type="ARBA" id="ARBA00023163"/>
    </source>
</evidence>
<evidence type="ECO:0000256" key="3">
    <source>
        <dbReference type="SAM" id="MobiDB-lite"/>
    </source>
</evidence>
<dbReference type="GO" id="GO:0003700">
    <property type="term" value="F:DNA-binding transcription factor activity"/>
    <property type="evidence" value="ECO:0007669"/>
    <property type="project" value="InterPro"/>
</dbReference>
<keyword evidence="2" id="KW-0804">Transcription</keyword>
<evidence type="ECO:0000313" key="5">
    <source>
        <dbReference type="EMBL" id="CRY84568.1"/>
    </source>
</evidence>
<geneLocation type="plasmid" evidence="5">
    <name>4</name>
</geneLocation>
<sequence>MPPTNPRHARHTAIVHQLRSRTWVSATSLAARFGVNARTIYRDIEELIAFGIPIESVAGRGGGFRLTTDQPLDSLLVDGDDALRLYVLGLLEQGHAHPEPTGGEANSGRNNVSASRARFLHRLAHRIYFDTTDWYWRDESSGHLATLREALLTGTAIQITVRVHHSDDHQHLIVKPYGMVWKGGEWWLVAAPPHSEPQRYQLNNIDRLTATDLKFVYPETTFNLKDWWRQALEDFGRGPTRVVIRVRPGSREEMLRLGLKPDSEVHHDPDGTTRIVLYVDRWKWLIPLVASFGSDVIIEQPPELRAALRQHHADAAAAYDTPEPDSNSGSPSDFRHDDSRLRATRGRTPGSICDD</sequence>
<dbReference type="PROSITE" id="PS52050">
    <property type="entry name" value="WYL"/>
    <property type="match status" value="1"/>
</dbReference>
<dbReference type="Pfam" id="PF13280">
    <property type="entry name" value="WYL"/>
    <property type="match status" value="1"/>
</dbReference>
<dbReference type="PANTHER" id="PTHR34580">
    <property type="match status" value="1"/>
</dbReference>
<dbReference type="InterPro" id="IPR001034">
    <property type="entry name" value="DeoR_HTH"/>
</dbReference>
<protein>
    <submittedName>
        <fullName evidence="5">HTH domain</fullName>
    </submittedName>
</protein>
<dbReference type="KEGG" id="nfr:ERS450000_06110"/>
<evidence type="ECO:0000259" key="4">
    <source>
        <dbReference type="PROSITE" id="PS51000"/>
    </source>
</evidence>
<dbReference type="AlphaFoldDB" id="A0A0H5PAY6"/>
<dbReference type="InterPro" id="IPR026881">
    <property type="entry name" value="WYL_dom"/>
</dbReference>
<dbReference type="InterPro" id="IPR013196">
    <property type="entry name" value="HTH_11"/>
</dbReference>
<reference evidence="6" key="1">
    <citation type="submission" date="2015-03" db="EMBL/GenBank/DDBJ databases">
        <authorList>
            <consortium name="Pathogen Informatics"/>
        </authorList>
    </citation>
    <scope>NUCLEOTIDE SEQUENCE [LARGE SCALE GENOMIC DNA]</scope>
    <source>
        <strain evidence="6">NCTC11134</strain>
        <plasmid evidence="6">4</plasmid>
    </source>
</reference>
<evidence type="ECO:0000313" key="6">
    <source>
        <dbReference type="Proteomes" id="UP000057820"/>
    </source>
</evidence>
<proteinExistence type="predicted"/>
<dbReference type="Pfam" id="PF08279">
    <property type="entry name" value="HTH_11"/>
    <property type="match status" value="1"/>
</dbReference>
<keyword evidence="1" id="KW-0805">Transcription regulation</keyword>
<accession>A0A0H5PAY6</accession>
<keyword evidence="5" id="KW-0614">Plasmid</keyword>
<dbReference type="Gene3D" id="1.10.10.10">
    <property type="entry name" value="Winged helix-like DNA-binding domain superfamily/Winged helix DNA-binding domain"/>
    <property type="match status" value="1"/>
</dbReference>
<dbReference type="PIRSF" id="PIRSF016838">
    <property type="entry name" value="PafC"/>
    <property type="match status" value="1"/>
</dbReference>
<dbReference type="InterPro" id="IPR057727">
    <property type="entry name" value="WCX_dom"/>
</dbReference>
<dbReference type="InterPro" id="IPR028349">
    <property type="entry name" value="PafC-like"/>
</dbReference>
<dbReference type="PANTHER" id="PTHR34580:SF1">
    <property type="entry name" value="PROTEIN PAFC"/>
    <property type="match status" value="1"/>
</dbReference>
<dbReference type="EMBL" id="LN868941">
    <property type="protein sequence ID" value="CRY84568.1"/>
    <property type="molecule type" value="Genomic_DNA"/>
</dbReference>
<feature type="region of interest" description="Disordered" evidence="3">
    <location>
        <begin position="309"/>
        <end position="355"/>
    </location>
</feature>
<feature type="domain" description="HTH deoR-type" evidence="4">
    <location>
        <begin position="7"/>
        <end position="62"/>
    </location>
</feature>
<dbReference type="InterPro" id="IPR036388">
    <property type="entry name" value="WH-like_DNA-bd_sf"/>
</dbReference>
<name>A0A0H5PAY6_NOCFR</name>
<dbReference type="PROSITE" id="PS51000">
    <property type="entry name" value="HTH_DEOR_2"/>
    <property type="match status" value="1"/>
</dbReference>
<dbReference type="RefSeq" id="WP_060595253.1">
    <property type="nucleotide sequence ID" value="NZ_CP031419.1"/>
</dbReference>
<evidence type="ECO:0000256" key="1">
    <source>
        <dbReference type="ARBA" id="ARBA00023015"/>
    </source>
</evidence>
<gene>
    <name evidence="5" type="ORF">ERS450000_06110</name>
</gene>
<dbReference type="SUPFAM" id="SSF46785">
    <property type="entry name" value="Winged helix' DNA-binding domain"/>
    <property type="match status" value="1"/>
</dbReference>
<organism evidence="5 6">
    <name type="scientific">Nocardia farcinica</name>
    <dbReference type="NCBI Taxonomy" id="37329"/>
    <lineage>
        <taxon>Bacteria</taxon>
        <taxon>Bacillati</taxon>
        <taxon>Actinomycetota</taxon>
        <taxon>Actinomycetes</taxon>
        <taxon>Mycobacteriales</taxon>
        <taxon>Nocardiaceae</taxon>
        <taxon>Nocardia</taxon>
    </lineage>
</organism>
<dbReference type="Proteomes" id="UP000057820">
    <property type="component" value="Plasmid 4"/>
</dbReference>
<dbReference type="Pfam" id="PF25583">
    <property type="entry name" value="WCX"/>
    <property type="match status" value="1"/>
</dbReference>